<dbReference type="InterPro" id="IPR036514">
    <property type="entry name" value="SGNH_hydro_sf"/>
</dbReference>
<dbReference type="Gene3D" id="3.40.50.1110">
    <property type="entry name" value="SGNH hydrolase"/>
    <property type="match status" value="1"/>
</dbReference>
<dbReference type="RefSeq" id="WP_149949807.1">
    <property type="nucleotide sequence ID" value="NZ_RCXI01000009.1"/>
</dbReference>
<dbReference type="Proteomes" id="UP000325055">
    <property type="component" value="Unassembled WGS sequence"/>
</dbReference>
<dbReference type="SUPFAM" id="SSF52266">
    <property type="entry name" value="SGNH hydrolase"/>
    <property type="match status" value="1"/>
</dbReference>
<evidence type="ECO:0000259" key="2">
    <source>
        <dbReference type="Pfam" id="PF13472"/>
    </source>
</evidence>
<dbReference type="Pfam" id="PF13472">
    <property type="entry name" value="Lipase_GDSL_2"/>
    <property type="match status" value="1"/>
</dbReference>
<gene>
    <name evidence="3" type="ORF">F2Y86_12590</name>
</gene>
<dbReference type="PANTHER" id="PTHR30383">
    <property type="entry name" value="THIOESTERASE 1/PROTEASE 1/LYSOPHOSPHOLIPASE L1"/>
    <property type="match status" value="1"/>
</dbReference>
<dbReference type="InterPro" id="IPR051532">
    <property type="entry name" value="Ester_Hydrolysis_Enzymes"/>
</dbReference>
<name>A0A5M6A881_9BACE</name>
<feature type="chain" id="PRO_5024378690" evidence="1">
    <location>
        <begin position="24"/>
        <end position="229"/>
    </location>
</feature>
<dbReference type="AlphaFoldDB" id="A0A5M6A881"/>
<dbReference type="EMBL" id="VVYW01000009">
    <property type="protein sequence ID" value="KAA5408633.1"/>
    <property type="molecule type" value="Genomic_DNA"/>
</dbReference>
<reference evidence="3 4" key="1">
    <citation type="journal article" date="2019" name="Nat. Med.">
        <title>A library of human gut bacterial isolates paired with longitudinal multiomics data enables mechanistic microbiome research.</title>
        <authorList>
            <person name="Poyet M."/>
            <person name="Groussin M."/>
            <person name="Gibbons S.M."/>
            <person name="Avila-Pacheco J."/>
            <person name="Jiang X."/>
            <person name="Kearney S.M."/>
            <person name="Perrotta A.R."/>
            <person name="Berdy B."/>
            <person name="Zhao S."/>
            <person name="Lieberman T.D."/>
            <person name="Swanson P.K."/>
            <person name="Smith M."/>
            <person name="Roesemann S."/>
            <person name="Alexander J.E."/>
            <person name="Rich S.A."/>
            <person name="Livny J."/>
            <person name="Vlamakis H."/>
            <person name="Clish C."/>
            <person name="Bullock K."/>
            <person name="Deik A."/>
            <person name="Scott J."/>
            <person name="Pierce K.A."/>
            <person name="Xavier R.J."/>
            <person name="Alm E.J."/>
        </authorList>
    </citation>
    <scope>NUCLEOTIDE SEQUENCE [LARGE SCALE GENOMIC DNA]</scope>
    <source>
        <strain evidence="3 4">BIOML-A7</strain>
    </source>
</reference>
<feature type="signal peptide" evidence="1">
    <location>
        <begin position="1"/>
        <end position="23"/>
    </location>
</feature>
<sequence>MKKYIKYLSVIIVLIVASLPLSAQDKVIKKLVDGENQRIVIYGTSLSASKEGWPAMLEDSLNMLYPGTVEVINSAQAAMWSTWGVENLRERVLEYKPDMVIIEFAMNDAYLPYTTSIEAARLNLEYMVYRIRELYPECSILIQVMNMPIAEHKAQRPDIELYYDMYRKEAKKLNISLIDHYGYWMKLFSKGEKEFRNYVPDGIHPNLTAQKELVLPCILKVLKTSNAKR</sequence>
<protein>
    <submittedName>
        <fullName evidence="3">SGNH/GDSL hydrolase family protein</fullName>
    </submittedName>
</protein>
<dbReference type="PANTHER" id="PTHR30383:SF5">
    <property type="entry name" value="SGNH HYDROLASE-TYPE ESTERASE DOMAIN-CONTAINING PROTEIN"/>
    <property type="match status" value="1"/>
</dbReference>
<dbReference type="InterPro" id="IPR013830">
    <property type="entry name" value="SGNH_hydro"/>
</dbReference>
<dbReference type="CDD" id="cd00229">
    <property type="entry name" value="SGNH_hydrolase"/>
    <property type="match status" value="1"/>
</dbReference>
<dbReference type="GO" id="GO:0004622">
    <property type="term" value="F:phosphatidylcholine lysophospholipase activity"/>
    <property type="evidence" value="ECO:0007669"/>
    <property type="project" value="TreeGrafter"/>
</dbReference>
<evidence type="ECO:0000256" key="1">
    <source>
        <dbReference type="SAM" id="SignalP"/>
    </source>
</evidence>
<accession>A0A5M6A881</accession>
<evidence type="ECO:0000313" key="4">
    <source>
        <dbReference type="Proteomes" id="UP000325055"/>
    </source>
</evidence>
<evidence type="ECO:0000313" key="3">
    <source>
        <dbReference type="EMBL" id="KAA5408633.1"/>
    </source>
</evidence>
<keyword evidence="1" id="KW-0732">Signal</keyword>
<organism evidence="3 4">
    <name type="scientific">Bacteroides cellulosilyticus</name>
    <dbReference type="NCBI Taxonomy" id="246787"/>
    <lineage>
        <taxon>Bacteria</taxon>
        <taxon>Pseudomonadati</taxon>
        <taxon>Bacteroidota</taxon>
        <taxon>Bacteroidia</taxon>
        <taxon>Bacteroidales</taxon>
        <taxon>Bacteroidaceae</taxon>
        <taxon>Bacteroides</taxon>
    </lineage>
</organism>
<feature type="domain" description="SGNH hydrolase-type esterase" evidence="2">
    <location>
        <begin position="43"/>
        <end position="207"/>
    </location>
</feature>
<keyword evidence="3" id="KW-0378">Hydrolase</keyword>
<proteinExistence type="predicted"/>
<comment type="caution">
    <text evidence="3">The sequence shown here is derived from an EMBL/GenBank/DDBJ whole genome shotgun (WGS) entry which is preliminary data.</text>
</comment>